<evidence type="ECO:0000256" key="1">
    <source>
        <dbReference type="SAM" id="MobiDB-lite"/>
    </source>
</evidence>
<dbReference type="EnsemblPlants" id="AET2Gv21170500.4">
    <property type="protein sequence ID" value="AET2Gv21170500.4"/>
    <property type="gene ID" value="AET2Gv21170500"/>
</dbReference>
<dbReference type="AlphaFoldDB" id="A0A453DBC5"/>
<reference evidence="3" key="1">
    <citation type="journal article" date="2014" name="Science">
        <title>Ancient hybridizations among the ancestral genomes of bread wheat.</title>
        <authorList>
            <consortium name="International Wheat Genome Sequencing Consortium,"/>
            <person name="Marcussen T."/>
            <person name="Sandve S.R."/>
            <person name="Heier L."/>
            <person name="Spannagl M."/>
            <person name="Pfeifer M."/>
            <person name="Jakobsen K.S."/>
            <person name="Wulff B.B."/>
            <person name="Steuernagel B."/>
            <person name="Mayer K.F."/>
            <person name="Olsen O.A."/>
        </authorList>
    </citation>
    <scope>NUCLEOTIDE SEQUENCE [LARGE SCALE GENOMIC DNA]</scope>
    <source>
        <strain evidence="3">cv. AL8/78</strain>
    </source>
</reference>
<feature type="compositionally biased region" description="Basic and acidic residues" evidence="1">
    <location>
        <begin position="38"/>
        <end position="72"/>
    </location>
</feature>
<dbReference type="Gramene" id="AET2Gv21170500.4">
    <property type="protein sequence ID" value="AET2Gv21170500.4"/>
    <property type="gene ID" value="AET2Gv21170500"/>
</dbReference>
<name>A0A453DBC5_AEGTS</name>
<accession>A0A453DBC5</accession>
<feature type="compositionally biased region" description="Basic residues" evidence="1">
    <location>
        <begin position="25"/>
        <end position="37"/>
    </location>
</feature>
<dbReference type="Proteomes" id="UP000015105">
    <property type="component" value="Chromosome 2D"/>
</dbReference>
<reference evidence="2" key="5">
    <citation type="journal article" date="2021" name="G3 (Bethesda)">
        <title>Aegilops tauschii genome assembly Aet v5.0 features greater sequence contiguity and improved annotation.</title>
        <authorList>
            <person name="Wang L."/>
            <person name="Zhu T."/>
            <person name="Rodriguez J.C."/>
            <person name="Deal K.R."/>
            <person name="Dubcovsky J."/>
            <person name="McGuire P.E."/>
            <person name="Lux T."/>
            <person name="Spannagl M."/>
            <person name="Mayer K.F.X."/>
            <person name="Baldrich P."/>
            <person name="Meyers B.C."/>
            <person name="Huo N."/>
            <person name="Gu Y.Q."/>
            <person name="Zhou H."/>
            <person name="Devos K.M."/>
            <person name="Bennetzen J.L."/>
            <person name="Unver T."/>
            <person name="Budak H."/>
            <person name="Gulick P.J."/>
            <person name="Galiba G."/>
            <person name="Kalapos B."/>
            <person name="Nelson D.R."/>
            <person name="Li P."/>
            <person name="You F.M."/>
            <person name="Luo M.C."/>
            <person name="Dvorak J."/>
        </authorList>
    </citation>
    <scope>NUCLEOTIDE SEQUENCE [LARGE SCALE GENOMIC DNA]</scope>
    <source>
        <strain evidence="2">cv. AL8/78</strain>
    </source>
</reference>
<protein>
    <submittedName>
        <fullName evidence="2">Uncharacterized protein</fullName>
    </submittedName>
</protein>
<reference evidence="2" key="4">
    <citation type="submission" date="2019-03" db="UniProtKB">
        <authorList>
            <consortium name="EnsemblPlants"/>
        </authorList>
    </citation>
    <scope>IDENTIFICATION</scope>
</reference>
<feature type="region of interest" description="Disordered" evidence="1">
    <location>
        <begin position="9"/>
        <end position="139"/>
    </location>
</feature>
<evidence type="ECO:0000313" key="2">
    <source>
        <dbReference type="EnsemblPlants" id="AET2Gv21170500.4"/>
    </source>
</evidence>
<reference evidence="3" key="2">
    <citation type="journal article" date="2017" name="Nat. Plants">
        <title>The Aegilops tauschii genome reveals multiple impacts of transposons.</title>
        <authorList>
            <person name="Zhao G."/>
            <person name="Zou C."/>
            <person name="Li K."/>
            <person name="Wang K."/>
            <person name="Li T."/>
            <person name="Gao L."/>
            <person name="Zhang X."/>
            <person name="Wang H."/>
            <person name="Yang Z."/>
            <person name="Liu X."/>
            <person name="Jiang W."/>
            <person name="Mao L."/>
            <person name="Kong X."/>
            <person name="Jiao Y."/>
            <person name="Jia J."/>
        </authorList>
    </citation>
    <scope>NUCLEOTIDE SEQUENCE [LARGE SCALE GENOMIC DNA]</scope>
    <source>
        <strain evidence="3">cv. AL8/78</strain>
    </source>
</reference>
<organism evidence="2 3">
    <name type="scientific">Aegilops tauschii subsp. strangulata</name>
    <name type="common">Goatgrass</name>
    <dbReference type="NCBI Taxonomy" id="200361"/>
    <lineage>
        <taxon>Eukaryota</taxon>
        <taxon>Viridiplantae</taxon>
        <taxon>Streptophyta</taxon>
        <taxon>Embryophyta</taxon>
        <taxon>Tracheophyta</taxon>
        <taxon>Spermatophyta</taxon>
        <taxon>Magnoliopsida</taxon>
        <taxon>Liliopsida</taxon>
        <taxon>Poales</taxon>
        <taxon>Poaceae</taxon>
        <taxon>BOP clade</taxon>
        <taxon>Pooideae</taxon>
        <taxon>Triticodae</taxon>
        <taxon>Triticeae</taxon>
        <taxon>Triticinae</taxon>
        <taxon>Aegilops</taxon>
    </lineage>
</organism>
<proteinExistence type="predicted"/>
<keyword evidence="3" id="KW-1185">Reference proteome</keyword>
<sequence>WCPGCHRRRGRRWRPRVSPGQAPCRHLRTSHNISRRVHAGDPDRPEVMHDERTSSPPIRRGETGTSPRHDQRPPGPRCPRSRGDPAYLTDEHSLSPEERRPYQRGRRLRSDTPVAALRRRARGSRTPRRRPQSSPPAARVTTRLDLAELRCLT</sequence>
<evidence type="ECO:0000313" key="3">
    <source>
        <dbReference type="Proteomes" id="UP000015105"/>
    </source>
</evidence>
<feature type="compositionally biased region" description="Basic residues" evidence="1">
    <location>
        <begin position="117"/>
        <end position="131"/>
    </location>
</feature>
<reference evidence="2" key="3">
    <citation type="journal article" date="2017" name="Nature">
        <title>Genome sequence of the progenitor of the wheat D genome Aegilops tauschii.</title>
        <authorList>
            <person name="Luo M.C."/>
            <person name="Gu Y.Q."/>
            <person name="Puiu D."/>
            <person name="Wang H."/>
            <person name="Twardziok S.O."/>
            <person name="Deal K.R."/>
            <person name="Huo N."/>
            <person name="Zhu T."/>
            <person name="Wang L."/>
            <person name="Wang Y."/>
            <person name="McGuire P.E."/>
            <person name="Liu S."/>
            <person name="Long H."/>
            <person name="Ramasamy R.K."/>
            <person name="Rodriguez J.C."/>
            <person name="Van S.L."/>
            <person name="Yuan L."/>
            <person name="Wang Z."/>
            <person name="Xia Z."/>
            <person name="Xiao L."/>
            <person name="Anderson O.D."/>
            <person name="Ouyang S."/>
            <person name="Liang Y."/>
            <person name="Zimin A.V."/>
            <person name="Pertea G."/>
            <person name="Qi P."/>
            <person name="Bennetzen J.L."/>
            <person name="Dai X."/>
            <person name="Dawson M.W."/>
            <person name="Muller H.G."/>
            <person name="Kugler K."/>
            <person name="Rivarola-Duarte L."/>
            <person name="Spannagl M."/>
            <person name="Mayer K.F.X."/>
            <person name="Lu F.H."/>
            <person name="Bevan M.W."/>
            <person name="Leroy P."/>
            <person name="Li P."/>
            <person name="You F.M."/>
            <person name="Sun Q."/>
            <person name="Liu Z."/>
            <person name="Lyons E."/>
            <person name="Wicker T."/>
            <person name="Salzberg S.L."/>
            <person name="Devos K.M."/>
            <person name="Dvorak J."/>
        </authorList>
    </citation>
    <scope>NUCLEOTIDE SEQUENCE [LARGE SCALE GENOMIC DNA]</scope>
    <source>
        <strain evidence="2">cv. AL8/78</strain>
    </source>
</reference>
<feature type="compositionally biased region" description="Basic and acidic residues" evidence="1">
    <location>
        <begin position="89"/>
        <end position="101"/>
    </location>
</feature>